<evidence type="ECO:0000313" key="1">
    <source>
        <dbReference type="EMBL" id="KAG5461128.1"/>
    </source>
</evidence>
<proteinExistence type="predicted"/>
<dbReference type="AlphaFoldDB" id="A0A8H7ZX24"/>
<accession>A0A8H7ZX24</accession>
<reference evidence="1 2" key="1">
    <citation type="journal article" name="Sci. Rep.">
        <title>Genome-scale phylogenetic analyses confirm Olpidium as the closest living zoosporic fungus to the non-flagellated, terrestrial fungi.</title>
        <authorList>
            <person name="Chang Y."/>
            <person name="Rochon D."/>
            <person name="Sekimoto S."/>
            <person name="Wang Y."/>
            <person name="Chovatia M."/>
            <person name="Sandor L."/>
            <person name="Salamov A."/>
            <person name="Grigoriev I.V."/>
            <person name="Stajich J.E."/>
            <person name="Spatafora J.W."/>
        </authorList>
    </citation>
    <scope>NUCLEOTIDE SEQUENCE [LARGE SCALE GENOMIC DNA]</scope>
    <source>
        <strain evidence="1">S191</strain>
    </source>
</reference>
<comment type="caution">
    <text evidence="1">The sequence shown here is derived from an EMBL/GenBank/DDBJ whole genome shotgun (WGS) entry which is preliminary data.</text>
</comment>
<protein>
    <submittedName>
        <fullName evidence="1">Uncharacterized protein</fullName>
    </submittedName>
</protein>
<evidence type="ECO:0000313" key="2">
    <source>
        <dbReference type="Proteomes" id="UP000673691"/>
    </source>
</evidence>
<organism evidence="1 2">
    <name type="scientific">Olpidium bornovanus</name>
    <dbReference type="NCBI Taxonomy" id="278681"/>
    <lineage>
        <taxon>Eukaryota</taxon>
        <taxon>Fungi</taxon>
        <taxon>Fungi incertae sedis</taxon>
        <taxon>Olpidiomycota</taxon>
        <taxon>Olpidiomycotina</taxon>
        <taxon>Olpidiomycetes</taxon>
        <taxon>Olpidiales</taxon>
        <taxon>Olpidiaceae</taxon>
        <taxon>Olpidium</taxon>
    </lineage>
</organism>
<dbReference type="Proteomes" id="UP000673691">
    <property type="component" value="Unassembled WGS sequence"/>
</dbReference>
<keyword evidence="2" id="KW-1185">Reference proteome</keyword>
<name>A0A8H7ZX24_9FUNG</name>
<gene>
    <name evidence="1" type="ORF">BJ554DRAFT_6727</name>
</gene>
<dbReference type="SUPFAM" id="SSF75011">
    <property type="entry name" value="3-carboxy-cis,cis-mucoante lactonizing enzyme"/>
    <property type="match status" value="1"/>
</dbReference>
<sequence length="138" mass="15892">MISLLESFGMIEENAHPFVARPIVTSIRASPVNPHVAVALERYPGLLILEWREGRFEVYGLLELPRDPLDVCFDRKGDLWITLSTPENTEQDSSEELLRLYSYANNLTRVHAWYVFESGHYTVRRASFDLGGVWEEHA</sequence>
<dbReference type="EMBL" id="JAEFCI010004157">
    <property type="protein sequence ID" value="KAG5461128.1"/>
    <property type="molecule type" value="Genomic_DNA"/>
</dbReference>
<dbReference type="OrthoDB" id="339900at2759"/>